<dbReference type="OrthoDB" id="3806873at2"/>
<comment type="caution">
    <text evidence="2">The sequence shown here is derived from an EMBL/GenBank/DDBJ whole genome shotgun (WGS) entry which is preliminary data.</text>
</comment>
<dbReference type="RefSeq" id="WP_040105352.1">
    <property type="nucleotide sequence ID" value="NZ_JABEVU030000001.1"/>
</dbReference>
<dbReference type="Pfam" id="PF01636">
    <property type="entry name" value="APH"/>
    <property type="match status" value="1"/>
</dbReference>
<dbReference type="InterPro" id="IPR011009">
    <property type="entry name" value="Kinase-like_dom_sf"/>
</dbReference>
<evidence type="ECO:0000313" key="3">
    <source>
        <dbReference type="EMBL" id="MDB0579970.1"/>
    </source>
</evidence>
<evidence type="ECO:0000313" key="4">
    <source>
        <dbReference type="Proteomes" id="UP000031546"/>
    </source>
</evidence>
<dbReference type="GeneID" id="77844735"/>
<dbReference type="STRING" id="45670.SN16_04150"/>
<evidence type="ECO:0000259" key="1">
    <source>
        <dbReference type="Pfam" id="PF01636"/>
    </source>
</evidence>
<dbReference type="EMBL" id="JABEVU030000001">
    <property type="protein sequence ID" value="MDB0579970.1"/>
    <property type="molecule type" value="Genomic_DNA"/>
</dbReference>
<dbReference type="Proteomes" id="UP000031546">
    <property type="component" value="Unassembled WGS sequence"/>
</dbReference>
<keyword evidence="5" id="KW-1185">Reference proteome</keyword>
<dbReference type="AlphaFoldDB" id="A0A0C2HBZ1"/>
<proteinExistence type="predicted"/>
<accession>A0A0C2HBZ1</accession>
<reference evidence="5" key="2">
    <citation type="submission" date="2020-04" db="EMBL/GenBank/DDBJ databases">
        <title>Genome analysis and biological profiling of marine Cellulosimicrobium funkei MOSEL-ME6.</title>
        <authorList>
            <person name="Tanveer F."/>
            <person name="Xie Y."/>
            <person name="Shinwari Z.K."/>
        </authorList>
    </citation>
    <scope>NUCLEOTIDE SEQUENCE [LARGE SCALE GENOMIC DNA]</scope>
    <source>
        <strain evidence="5">MOSEL-ME25</strain>
    </source>
</reference>
<reference evidence="3" key="3">
    <citation type="submission" date="2020-04" db="EMBL/GenBank/DDBJ databases">
        <authorList>
            <person name="Tanveer F."/>
            <person name="Xie Y."/>
            <person name="Shinwari Z.K."/>
        </authorList>
    </citation>
    <scope>NUCLEOTIDE SEQUENCE</scope>
    <source>
        <strain evidence="3">MOSEL-ME25</strain>
    </source>
</reference>
<protein>
    <submittedName>
        <fullName evidence="3">Aminoglycoside phosphotransferase APH(3')</fullName>
    </submittedName>
</protein>
<evidence type="ECO:0000313" key="2">
    <source>
        <dbReference type="EMBL" id="KIH71240.1"/>
    </source>
</evidence>
<name>A0A0C2HBZ1_9STAP</name>
<sequence length="225" mass="26391">MHTFEIYEEYYDWAPLEGDSEARVHLLTYGGEDPPNMYQPQEPLIAKSYIDDVRMTRREYKRLLWMELNKINGVPKPVTLYEEAGAYMFYLALPGRDAGVFLQEQPPEVIVSTLKQIGRYLSFLHKQDITECPFVYSEDPIHTDLVFSHGDFKLSNVIVNENYITGSVDMIGIGVRDRYFDLAAMALDIERVLGREYLEYFYEGYRIRDHLNQEKLDKFMELVEA</sequence>
<reference evidence="3 5" key="4">
    <citation type="submission" date="2022-12" db="EMBL/GenBank/DDBJ databases">
        <title>Genome analysis and biological profiling of marine Salinicoccus roseus MOSEL-ME25.</title>
        <authorList>
            <person name="Mirza F.T."/>
            <person name="Xie Y."/>
            <person name="Shinwari Z.K."/>
        </authorList>
    </citation>
    <scope>NUCLEOTIDE SEQUENCE [LARGE SCALE GENOMIC DNA]</scope>
    <source>
        <strain evidence="3 5">MOSEL-ME25</strain>
    </source>
</reference>
<dbReference type="EMBL" id="JXII01000003">
    <property type="protein sequence ID" value="KIH71240.1"/>
    <property type="molecule type" value="Genomic_DNA"/>
</dbReference>
<reference evidence="2 4" key="1">
    <citation type="submission" date="2015-01" db="EMBL/GenBank/DDBJ databases">
        <title>Genome sequences of high lactate-tolerant strain Salinicoccus roseus W12 with industrial interest.</title>
        <authorList>
            <person name="Wang H."/>
            <person name="Yu B."/>
        </authorList>
    </citation>
    <scope>NUCLEOTIDE SEQUENCE [LARGE SCALE GENOMIC DNA]</scope>
    <source>
        <strain evidence="2 4">W12</strain>
    </source>
</reference>
<dbReference type="InterPro" id="IPR002575">
    <property type="entry name" value="Aminoglycoside_PTrfase"/>
</dbReference>
<dbReference type="Proteomes" id="UP000527860">
    <property type="component" value="Unassembled WGS sequence"/>
</dbReference>
<evidence type="ECO:0000313" key="5">
    <source>
        <dbReference type="Proteomes" id="UP000527860"/>
    </source>
</evidence>
<dbReference type="Gene3D" id="3.90.1200.10">
    <property type="match status" value="1"/>
</dbReference>
<organism evidence="2 4">
    <name type="scientific">Salinicoccus roseus</name>
    <dbReference type="NCBI Taxonomy" id="45670"/>
    <lineage>
        <taxon>Bacteria</taxon>
        <taxon>Bacillati</taxon>
        <taxon>Bacillota</taxon>
        <taxon>Bacilli</taxon>
        <taxon>Bacillales</taxon>
        <taxon>Staphylococcaceae</taxon>
        <taxon>Salinicoccus</taxon>
    </lineage>
</organism>
<gene>
    <name evidence="3" type="ORF">F7P68_0005475</name>
    <name evidence="2" type="ORF">SN16_04150</name>
</gene>
<dbReference type="SUPFAM" id="SSF56112">
    <property type="entry name" value="Protein kinase-like (PK-like)"/>
    <property type="match status" value="1"/>
</dbReference>
<feature type="domain" description="Aminoglycoside phosphotransferase" evidence="1">
    <location>
        <begin position="142"/>
        <end position="208"/>
    </location>
</feature>